<dbReference type="AlphaFoldDB" id="A0A399JMI2"/>
<feature type="region of interest" description="Disordered" evidence="1">
    <location>
        <begin position="78"/>
        <end position="100"/>
    </location>
</feature>
<dbReference type="SUPFAM" id="SSF46785">
    <property type="entry name" value="Winged helix' DNA-binding domain"/>
    <property type="match status" value="1"/>
</dbReference>
<dbReference type="Gene3D" id="1.10.10.10">
    <property type="entry name" value="Winged helix-like DNA-binding domain superfamily/Winged helix DNA-binding domain"/>
    <property type="match status" value="1"/>
</dbReference>
<dbReference type="InterPro" id="IPR036390">
    <property type="entry name" value="WH_DNA-bd_sf"/>
</dbReference>
<dbReference type="InterPro" id="IPR000835">
    <property type="entry name" value="HTH_MarR-typ"/>
</dbReference>
<evidence type="ECO:0000259" key="2">
    <source>
        <dbReference type="PROSITE" id="PS50995"/>
    </source>
</evidence>
<evidence type="ECO:0000313" key="4">
    <source>
        <dbReference type="Proteomes" id="UP000265419"/>
    </source>
</evidence>
<feature type="domain" description="HTH marR-type" evidence="2">
    <location>
        <begin position="5"/>
        <end position="141"/>
    </location>
</feature>
<name>A0A399JMI2_9MICC</name>
<gene>
    <name evidence="3" type="ORF">DWB68_00950</name>
</gene>
<feature type="region of interest" description="Disordered" evidence="1">
    <location>
        <begin position="144"/>
        <end position="192"/>
    </location>
</feature>
<dbReference type="Pfam" id="PF12802">
    <property type="entry name" value="MarR_2"/>
    <property type="match status" value="1"/>
</dbReference>
<proteinExistence type="predicted"/>
<dbReference type="EMBL" id="QQXK01000001">
    <property type="protein sequence ID" value="RII43826.1"/>
    <property type="molecule type" value="Genomic_DNA"/>
</dbReference>
<dbReference type="InterPro" id="IPR039422">
    <property type="entry name" value="MarR/SlyA-like"/>
</dbReference>
<dbReference type="PANTHER" id="PTHR33164">
    <property type="entry name" value="TRANSCRIPTIONAL REGULATOR, MARR FAMILY"/>
    <property type="match status" value="1"/>
</dbReference>
<feature type="compositionally biased region" description="Low complexity" evidence="1">
    <location>
        <begin position="164"/>
        <end position="185"/>
    </location>
</feature>
<dbReference type="PANTHER" id="PTHR33164:SF106">
    <property type="entry name" value="TRANSCRIPTIONAL REGULATORY PROTEIN"/>
    <property type="match status" value="1"/>
</dbReference>
<dbReference type="PROSITE" id="PS50995">
    <property type="entry name" value="HTH_MARR_2"/>
    <property type="match status" value="1"/>
</dbReference>
<sequence>MNPVRWEVVRLLQDVTVASDRYVDAAARAEGLHRTDLHALSAVVRHQDANEPLTISALAQRLDLSAPATTALVDRMERNGHVERERSERDRRRVTLASTDSARSTGARLFMPLGRAIDSVTSRYSDEELALVARFLDEAAEAITEAGPIHRDPRAVSPAPPADAAPGRPAPAGATHPTAPPAVGHLPEPPSA</sequence>
<organism evidence="3 4">
    <name type="scientific">Galactobacter valiniphilus</name>
    <dbReference type="NCBI Taxonomy" id="2676122"/>
    <lineage>
        <taxon>Bacteria</taxon>
        <taxon>Bacillati</taxon>
        <taxon>Actinomycetota</taxon>
        <taxon>Actinomycetes</taxon>
        <taxon>Micrococcales</taxon>
        <taxon>Micrococcaceae</taxon>
        <taxon>Galactobacter</taxon>
    </lineage>
</organism>
<evidence type="ECO:0000313" key="3">
    <source>
        <dbReference type="EMBL" id="RII43826.1"/>
    </source>
</evidence>
<dbReference type="InterPro" id="IPR036388">
    <property type="entry name" value="WH-like_DNA-bd_sf"/>
</dbReference>
<comment type="caution">
    <text evidence="3">The sequence shown here is derived from an EMBL/GenBank/DDBJ whole genome shotgun (WGS) entry which is preliminary data.</text>
</comment>
<dbReference type="Proteomes" id="UP000265419">
    <property type="component" value="Unassembled WGS sequence"/>
</dbReference>
<dbReference type="GO" id="GO:0006950">
    <property type="term" value="P:response to stress"/>
    <property type="evidence" value="ECO:0007669"/>
    <property type="project" value="TreeGrafter"/>
</dbReference>
<protein>
    <submittedName>
        <fullName evidence="3">MarR family transcriptional regulator</fullName>
    </submittedName>
</protein>
<keyword evidence="4" id="KW-1185">Reference proteome</keyword>
<dbReference type="SMART" id="SM00347">
    <property type="entry name" value="HTH_MARR"/>
    <property type="match status" value="1"/>
</dbReference>
<evidence type="ECO:0000256" key="1">
    <source>
        <dbReference type="SAM" id="MobiDB-lite"/>
    </source>
</evidence>
<reference evidence="3 4" key="1">
    <citation type="submission" date="2018-07" db="EMBL/GenBank/DDBJ databases">
        <title>Arthrobacter sp. nov., isolated from raw cow's milk with high bacterial count.</title>
        <authorList>
            <person name="Hahne J."/>
            <person name="Isele D."/>
            <person name="Lipski A."/>
        </authorList>
    </citation>
    <scope>NUCLEOTIDE SEQUENCE [LARGE SCALE GENOMIC DNA]</scope>
    <source>
        <strain evidence="3 4">JZ R-35</strain>
    </source>
</reference>
<feature type="compositionally biased region" description="Basic and acidic residues" evidence="1">
    <location>
        <begin position="78"/>
        <end position="93"/>
    </location>
</feature>
<dbReference type="GO" id="GO:0003700">
    <property type="term" value="F:DNA-binding transcription factor activity"/>
    <property type="evidence" value="ECO:0007669"/>
    <property type="project" value="InterPro"/>
</dbReference>
<accession>A0A399JMI2</accession>